<keyword evidence="8" id="KW-0807">Transducer</keyword>
<dbReference type="PRINTS" id="PR00237">
    <property type="entry name" value="GPCRRHODOPSN"/>
</dbReference>
<dbReference type="GO" id="GO:0008188">
    <property type="term" value="F:neuropeptide receptor activity"/>
    <property type="evidence" value="ECO:0007669"/>
    <property type="project" value="TreeGrafter"/>
</dbReference>
<comment type="subcellular location">
    <subcellularLocation>
        <location evidence="1">Membrane</location>
        <topology evidence="1">Multi-pass membrane protein</topology>
    </subcellularLocation>
</comment>
<dbReference type="PROSITE" id="PS50262">
    <property type="entry name" value="G_PROTEIN_RECEP_F1_2"/>
    <property type="match status" value="1"/>
</dbReference>
<proteinExistence type="inferred from homology"/>
<evidence type="ECO:0000256" key="2">
    <source>
        <dbReference type="ARBA" id="ARBA00010663"/>
    </source>
</evidence>
<dbReference type="InterPro" id="IPR017452">
    <property type="entry name" value="GPCR_Rhodpsn_7TM"/>
</dbReference>
<keyword evidence="4 9" id="KW-1133">Transmembrane helix</keyword>
<feature type="transmembrane region" description="Helical" evidence="9">
    <location>
        <begin position="65"/>
        <end position="90"/>
    </location>
</feature>
<dbReference type="AlphaFoldDB" id="A0A7R8YZB8"/>
<dbReference type="GO" id="GO:0005886">
    <property type="term" value="C:plasma membrane"/>
    <property type="evidence" value="ECO:0007669"/>
    <property type="project" value="TreeGrafter"/>
</dbReference>
<evidence type="ECO:0000256" key="5">
    <source>
        <dbReference type="ARBA" id="ARBA00023040"/>
    </source>
</evidence>
<dbReference type="Gene3D" id="1.20.1070.10">
    <property type="entry name" value="Rhodopsin 7-helix transmembrane proteins"/>
    <property type="match status" value="1"/>
</dbReference>
<feature type="domain" description="G-protein coupled receptors family 1 profile" evidence="10">
    <location>
        <begin position="1"/>
        <end position="122"/>
    </location>
</feature>
<organism evidence="11 12">
    <name type="scientific">Hermetia illucens</name>
    <name type="common">Black soldier fly</name>
    <dbReference type="NCBI Taxonomy" id="343691"/>
    <lineage>
        <taxon>Eukaryota</taxon>
        <taxon>Metazoa</taxon>
        <taxon>Ecdysozoa</taxon>
        <taxon>Arthropoda</taxon>
        <taxon>Hexapoda</taxon>
        <taxon>Insecta</taxon>
        <taxon>Pterygota</taxon>
        <taxon>Neoptera</taxon>
        <taxon>Endopterygota</taxon>
        <taxon>Diptera</taxon>
        <taxon>Brachycera</taxon>
        <taxon>Stratiomyomorpha</taxon>
        <taxon>Stratiomyidae</taxon>
        <taxon>Hermetiinae</taxon>
        <taxon>Hermetia</taxon>
    </lineage>
</organism>
<dbReference type="Proteomes" id="UP000594454">
    <property type="component" value="Chromosome 5"/>
</dbReference>
<sequence>MKKLTASQQKVNEDDGQRSYYYFYRCYNNLNAICADQPPPEDQEAMKMDVPCTCRKVTSAKAKMIKMMVTVVIVFTICWLPFNILVLLLNEENLAQWEALPFLWFAFHWLAMSHSCYNPIIYCYMNARFRGGFVQVLYRIPGVRRCWCVRRCARSRGGSMGAGIALTGIDDTSHLHRANTCTTYISTRRKPKISINQSQYSCAETTVLR</sequence>
<reference evidence="11 12" key="1">
    <citation type="submission" date="2020-11" db="EMBL/GenBank/DDBJ databases">
        <authorList>
            <person name="Wallbank WR R."/>
            <person name="Pardo Diaz C."/>
            <person name="Kozak K."/>
            <person name="Martin S."/>
            <person name="Jiggins C."/>
            <person name="Moest M."/>
            <person name="Warren A I."/>
            <person name="Generalovic N T."/>
            <person name="Byers J.R.P. K."/>
            <person name="Montejo-Kovacevich G."/>
            <person name="Yen C E."/>
        </authorList>
    </citation>
    <scope>NUCLEOTIDE SEQUENCE [LARGE SCALE GENOMIC DNA]</scope>
</reference>
<comment type="similarity">
    <text evidence="2">Belongs to the G-protein coupled receptor 1 family.</text>
</comment>
<keyword evidence="5" id="KW-0297">G-protein coupled receptor</keyword>
<protein>
    <recommendedName>
        <fullName evidence="10">G-protein coupled receptors family 1 profile domain-containing protein</fullName>
    </recommendedName>
</protein>
<dbReference type="EMBL" id="LR899013">
    <property type="protein sequence ID" value="CAD7091069.1"/>
    <property type="molecule type" value="Genomic_DNA"/>
</dbReference>
<dbReference type="InterPro" id="IPR000276">
    <property type="entry name" value="GPCR_Rhodpsn"/>
</dbReference>
<dbReference type="InParanoid" id="A0A7R8YZB8"/>
<keyword evidence="3 9" id="KW-0812">Transmembrane</keyword>
<dbReference type="OrthoDB" id="10053194at2759"/>
<accession>A0A7R8YZB8</accession>
<gene>
    <name evidence="11" type="ORF">HERILL_LOCUS13514</name>
</gene>
<dbReference type="SUPFAM" id="SSF81321">
    <property type="entry name" value="Family A G protein-coupled receptor-like"/>
    <property type="match status" value="1"/>
</dbReference>
<evidence type="ECO:0000256" key="7">
    <source>
        <dbReference type="ARBA" id="ARBA00023170"/>
    </source>
</evidence>
<evidence type="ECO:0000256" key="3">
    <source>
        <dbReference type="ARBA" id="ARBA00022692"/>
    </source>
</evidence>
<evidence type="ECO:0000256" key="4">
    <source>
        <dbReference type="ARBA" id="ARBA00022989"/>
    </source>
</evidence>
<name>A0A7R8YZB8_HERIL</name>
<evidence type="ECO:0000256" key="8">
    <source>
        <dbReference type="ARBA" id="ARBA00023224"/>
    </source>
</evidence>
<keyword evidence="12" id="KW-1185">Reference proteome</keyword>
<dbReference type="Pfam" id="PF00001">
    <property type="entry name" value="7tm_1"/>
    <property type="match status" value="1"/>
</dbReference>
<evidence type="ECO:0000259" key="10">
    <source>
        <dbReference type="PROSITE" id="PS50262"/>
    </source>
</evidence>
<evidence type="ECO:0000256" key="1">
    <source>
        <dbReference type="ARBA" id="ARBA00004141"/>
    </source>
</evidence>
<dbReference type="PANTHER" id="PTHR24238">
    <property type="entry name" value="G-PROTEIN COUPLED RECEPTOR"/>
    <property type="match status" value="1"/>
</dbReference>
<dbReference type="PANTHER" id="PTHR24238:SF73">
    <property type="entry name" value="RYAMIDE RECEPTOR"/>
    <property type="match status" value="1"/>
</dbReference>
<evidence type="ECO:0000313" key="12">
    <source>
        <dbReference type="Proteomes" id="UP000594454"/>
    </source>
</evidence>
<keyword evidence="7" id="KW-0675">Receptor</keyword>
<evidence type="ECO:0000256" key="6">
    <source>
        <dbReference type="ARBA" id="ARBA00023136"/>
    </source>
</evidence>
<evidence type="ECO:0000256" key="9">
    <source>
        <dbReference type="SAM" id="Phobius"/>
    </source>
</evidence>
<evidence type="ECO:0000313" key="11">
    <source>
        <dbReference type="EMBL" id="CAD7091069.1"/>
    </source>
</evidence>
<feature type="transmembrane region" description="Helical" evidence="9">
    <location>
        <begin position="102"/>
        <end position="125"/>
    </location>
</feature>
<keyword evidence="6 9" id="KW-0472">Membrane</keyword>